<evidence type="ECO:0000256" key="2">
    <source>
        <dbReference type="ARBA" id="ARBA00004950"/>
    </source>
</evidence>
<accession>A0ABN0ZT81</accession>
<comment type="similarity">
    <text evidence="3">Belongs to the FAD-dependent oxidoreductase 2 family. NadB subfamily.</text>
</comment>
<sequence length="365" mass="40378">MILLRLPENNVIYRLLANPESNECYGAQLIDSNEQFYTITASHTVLATGGCGSIYEYTSNSSHALGDGVVLAHQVGAVVSDLEFIQFHPTLLYLNDETYGLISEAVRGEGAILVNQNGKPIMDSIHPLKDLAPRHIVAQTIYNNKLIGNDVYLSVANINQFQTRFPSISKLCTEYGIDIESGLIPISPGAHFMIGGVVTNIKGETNINRLYCIGEVANTGLHGANRLASNSLLEGLVMGQELANHLNNQPLIDEEITLSTIEKNQVPELPPLYKLKNSMMENVGIIREFEQLKKQHDWLNLLLNSSNLVEVNIETFNRFVAYKMANLITTAALIRTESLGCHHMVGSNIALKHTHLERGEYVEQI</sequence>
<protein>
    <recommendedName>
        <fullName evidence="5">L-aspartate oxidase</fullName>
        <ecNumber evidence="4">1.4.3.16</ecNumber>
    </recommendedName>
    <alternativeName>
        <fullName evidence="10">Quinolinate synthase B</fullName>
    </alternativeName>
</protein>
<evidence type="ECO:0000313" key="14">
    <source>
        <dbReference type="Proteomes" id="UP001500740"/>
    </source>
</evidence>
<organism evidence="13 14">
    <name type="scientific">Alkalibacillus silvisoli</name>
    <dbReference type="NCBI Taxonomy" id="392823"/>
    <lineage>
        <taxon>Bacteria</taxon>
        <taxon>Bacillati</taxon>
        <taxon>Bacillota</taxon>
        <taxon>Bacilli</taxon>
        <taxon>Bacillales</taxon>
        <taxon>Bacillaceae</taxon>
        <taxon>Alkalibacillus</taxon>
    </lineage>
</organism>
<dbReference type="Pfam" id="PF00890">
    <property type="entry name" value="FAD_binding_2"/>
    <property type="match status" value="1"/>
</dbReference>
<evidence type="ECO:0000256" key="3">
    <source>
        <dbReference type="ARBA" id="ARBA00008562"/>
    </source>
</evidence>
<dbReference type="Gene3D" id="3.90.700.10">
    <property type="entry name" value="Succinate dehydrogenase/fumarate reductase flavoprotein, catalytic domain"/>
    <property type="match status" value="1"/>
</dbReference>
<reference evidence="13 14" key="1">
    <citation type="journal article" date="2019" name="Int. J. Syst. Evol. Microbiol.">
        <title>The Global Catalogue of Microorganisms (GCM) 10K type strain sequencing project: providing services to taxonomists for standard genome sequencing and annotation.</title>
        <authorList>
            <consortium name="The Broad Institute Genomics Platform"/>
            <consortium name="The Broad Institute Genome Sequencing Center for Infectious Disease"/>
            <person name="Wu L."/>
            <person name="Ma J."/>
        </authorList>
    </citation>
    <scope>NUCLEOTIDE SEQUENCE [LARGE SCALE GENOMIC DNA]</scope>
    <source>
        <strain evidence="13 14">JCM 14193</strain>
    </source>
</reference>
<evidence type="ECO:0000256" key="6">
    <source>
        <dbReference type="ARBA" id="ARBA00022630"/>
    </source>
</evidence>
<evidence type="ECO:0000259" key="12">
    <source>
        <dbReference type="Pfam" id="PF00890"/>
    </source>
</evidence>
<keyword evidence="9" id="KW-0560">Oxidoreductase</keyword>
<evidence type="ECO:0000256" key="1">
    <source>
        <dbReference type="ARBA" id="ARBA00001974"/>
    </source>
</evidence>
<comment type="caution">
    <text evidence="13">The sequence shown here is derived from an EMBL/GenBank/DDBJ whole genome shotgun (WGS) entry which is preliminary data.</text>
</comment>
<dbReference type="Proteomes" id="UP001500740">
    <property type="component" value="Unassembled WGS sequence"/>
</dbReference>
<name>A0ABN0ZT81_9BACI</name>
<keyword evidence="14" id="KW-1185">Reference proteome</keyword>
<evidence type="ECO:0000256" key="10">
    <source>
        <dbReference type="ARBA" id="ARBA00030386"/>
    </source>
</evidence>
<keyword evidence="8" id="KW-0274">FAD</keyword>
<keyword evidence="6" id="KW-0285">Flavoprotein</keyword>
<dbReference type="PANTHER" id="PTHR42716">
    <property type="entry name" value="L-ASPARTATE OXIDASE"/>
    <property type="match status" value="1"/>
</dbReference>
<evidence type="ECO:0000256" key="11">
    <source>
        <dbReference type="ARBA" id="ARBA00048305"/>
    </source>
</evidence>
<dbReference type="EC" id="1.4.3.16" evidence="4"/>
<gene>
    <name evidence="13" type="ORF">GCM10008935_11720</name>
</gene>
<dbReference type="Gene3D" id="3.50.50.60">
    <property type="entry name" value="FAD/NAD(P)-binding domain"/>
    <property type="match status" value="1"/>
</dbReference>
<dbReference type="InterPro" id="IPR027477">
    <property type="entry name" value="Succ_DH/fumarate_Rdtase_cat_sf"/>
</dbReference>
<comment type="catalytic activity">
    <reaction evidence="11">
        <text>L-aspartate + O2 = iminosuccinate + H2O2</text>
        <dbReference type="Rhea" id="RHEA:25876"/>
        <dbReference type="ChEBI" id="CHEBI:15379"/>
        <dbReference type="ChEBI" id="CHEBI:16240"/>
        <dbReference type="ChEBI" id="CHEBI:29991"/>
        <dbReference type="ChEBI" id="CHEBI:77875"/>
        <dbReference type="EC" id="1.4.3.16"/>
    </reaction>
    <physiologicalReaction direction="left-to-right" evidence="11">
        <dbReference type="Rhea" id="RHEA:25877"/>
    </physiologicalReaction>
</comment>
<dbReference type="InterPro" id="IPR005288">
    <property type="entry name" value="NadB"/>
</dbReference>
<dbReference type="InterPro" id="IPR036188">
    <property type="entry name" value="FAD/NAD-bd_sf"/>
</dbReference>
<dbReference type="InterPro" id="IPR037099">
    <property type="entry name" value="Fum_R/Succ_DH_flav-like_C_sf"/>
</dbReference>
<evidence type="ECO:0000256" key="5">
    <source>
        <dbReference type="ARBA" id="ARBA00021901"/>
    </source>
</evidence>
<comment type="pathway">
    <text evidence="2">Cofactor biosynthesis; NAD(+) biosynthesis; iminoaspartate from L-aspartate (oxidase route): step 1/1.</text>
</comment>
<dbReference type="Gene3D" id="1.20.58.100">
    <property type="entry name" value="Fumarate reductase/succinate dehydrogenase flavoprotein-like, C-terminal domain"/>
    <property type="match status" value="1"/>
</dbReference>
<evidence type="ECO:0000256" key="4">
    <source>
        <dbReference type="ARBA" id="ARBA00012173"/>
    </source>
</evidence>
<evidence type="ECO:0000256" key="9">
    <source>
        <dbReference type="ARBA" id="ARBA00023002"/>
    </source>
</evidence>
<proteinExistence type="inferred from homology"/>
<evidence type="ECO:0000313" key="13">
    <source>
        <dbReference type="EMBL" id="GAA0458281.1"/>
    </source>
</evidence>
<dbReference type="SUPFAM" id="SSF56425">
    <property type="entry name" value="Succinate dehydrogenase/fumarate reductase flavoprotein, catalytic domain"/>
    <property type="match status" value="1"/>
</dbReference>
<feature type="domain" description="FAD-dependent oxidoreductase 2 FAD-binding" evidence="12">
    <location>
        <begin position="15"/>
        <end position="232"/>
    </location>
</feature>
<keyword evidence="7" id="KW-0662">Pyridine nucleotide biosynthesis</keyword>
<evidence type="ECO:0000256" key="8">
    <source>
        <dbReference type="ARBA" id="ARBA00022827"/>
    </source>
</evidence>
<evidence type="ECO:0000256" key="7">
    <source>
        <dbReference type="ARBA" id="ARBA00022642"/>
    </source>
</evidence>
<comment type="cofactor">
    <cofactor evidence="1">
        <name>FAD</name>
        <dbReference type="ChEBI" id="CHEBI:57692"/>
    </cofactor>
</comment>
<dbReference type="RefSeq" id="WP_343782406.1">
    <property type="nucleotide sequence ID" value="NZ_BAAACZ010000009.1"/>
</dbReference>
<dbReference type="SUPFAM" id="SSF46977">
    <property type="entry name" value="Succinate dehydrogenase/fumarate reductase flavoprotein C-terminal domain"/>
    <property type="match status" value="1"/>
</dbReference>
<dbReference type="SUPFAM" id="SSF51905">
    <property type="entry name" value="FAD/NAD(P)-binding domain"/>
    <property type="match status" value="1"/>
</dbReference>
<dbReference type="InterPro" id="IPR003953">
    <property type="entry name" value="FAD-dep_OxRdtase_2_FAD-bd"/>
</dbReference>
<dbReference type="EMBL" id="BAAACZ010000009">
    <property type="protein sequence ID" value="GAA0458281.1"/>
    <property type="molecule type" value="Genomic_DNA"/>
</dbReference>
<dbReference type="PANTHER" id="PTHR42716:SF2">
    <property type="entry name" value="L-ASPARTATE OXIDASE, CHLOROPLASTIC"/>
    <property type="match status" value="1"/>
</dbReference>